<reference evidence="2 3" key="1">
    <citation type="journal article" date="2021" name="Nat. Plants">
        <title>The Taxus genome provides insights into paclitaxel biosynthesis.</title>
        <authorList>
            <person name="Xiong X."/>
            <person name="Gou J."/>
            <person name="Liao Q."/>
            <person name="Li Y."/>
            <person name="Zhou Q."/>
            <person name="Bi G."/>
            <person name="Li C."/>
            <person name="Du R."/>
            <person name="Wang X."/>
            <person name="Sun T."/>
            <person name="Guo L."/>
            <person name="Liang H."/>
            <person name="Lu P."/>
            <person name="Wu Y."/>
            <person name="Zhang Z."/>
            <person name="Ro D.K."/>
            <person name="Shang Y."/>
            <person name="Huang S."/>
            <person name="Yan J."/>
        </authorList>
    </citation>
    <scope>NUCLEOTIDE SEQUENCE [LARGE SCALE GENOMIC DNA]</scope>
    <source>
        <strain evidence="2">Ta-2019</strain>
    </source>
</reference>
<evidence type="ECO:0000313" key="3">
    <source>
        <dbReference type="Proteomes" id="UP000824469"/>
    </source>
</evidence>
<feature type="region of interest" description="Disordered" evidence="1">
    <location>
        <begin position="125"/>
        <end position="144"/>
    </location>
</feature>
<comment type="caution">
    <text evidence="2">The sequence shown here is derived from an EMBL/GenBank/DDBJ whole genome shotgun (WGS) entry which is preliminary data.</text>
</comment>
<dbReference type="EMBL" id="JAHRHJ020000001">
    <property type="protein sequence ID" value="KAH9330390.1"/>
    <property type="molecule type" value="Genomic_DNA"/>
</dbReference>
<sequence length="385" mass="43521">MLANLLQSEIHPKATTSALTPSQCIRSASIPIRPPLLPLSSTYGRGKMLMLPNAGMSMRKTTHNFTTFEFPSFTVDGMPSARGTSVLNIIDLNEEYLGFDIYYYMQESGRHAEDLTQSFRKQMQPLVGSSYPPSPTGKSQEKMDDDAKTSFSLDILVSENATTLLMENVIPNSKELKIWEIKVKSLIKEINDRYHNFENRENIFSLVKNQPVVIDGILAQAKKLNAITDNVYNRDEVLTIMLNRLADLNFEAQSYYNKWNRDKHIISIVNAEKDLIVVLDEHLKKHRESVHGAIGFKEKLVMFSKQNNTLRRIIKEHNMDSEILLKKKIDEDPSILSTADATREDRENLEKMNVNAKELVESGVIQDSSNVVVVKSGDGQGKGSN</sequence>
<organism evidence="2 3">
    <name type="scientific">Taxus chinensis</name>
    <name type="common">Chinese yew</name>
    <name type="synonym">Taxus wallichiana var. chinensis</name>
    <dbReference type="NCBI Taxonomy" id="29808"/>
    <lineage>
        <taxon>Eukaryota</taxon>
        <taxon>Viridiplantae</taxon>
        <taxon>Streptophyta</taxon>
        <taxon>Embryophyta</taxon>
        <taxon>Tracheophyta</taxon>
        <taxon>Spermatophyta</taxon>
        <taxon>Pinopsida</taxon>
        <taxon>Pinidae</taxon>
        <taxon>Conifers II</taxon>
        <taxon>Cupressales</taxon>
        <taxon>Taxaceae</taxon>
        <taxon>Taxus</taxon>
    </lineage>
</organism>
<proteinExistence type="predicted"/>
<accession>A0AA38H0Z8</accession>
<dbReference type="AlphaFoldDB" id="A0AA38H0Z8"/>
<protein>
    <submittedName>
        <fullName evidence="2">Uncharacterized protein</fullName>
    </submittedName>
</protein>
<evidence type="ECO:0000256" key="1">
    <source>
        <dbReference type="SAM" id="MobiDB-lite"/>
    </source>
</evidence>
<keyword evidence="3" id="KW-1185">Reference proteome</keyword>
<gene>
    <name evidence="2" type="ORF">KI387_002498</name>
</gene>
<evidence type="ECO:0000313" key="2">
    <source>
        <dbReference type="EMBL" id="KAH9330390.1"/>
    </source>
</evidence>
<dbReference type="Proteomes" id="UP000824469">
    <property type="component" value="Unassembled WGS sequence"/>
</dbReference>
<name>A0AA38H0Z8_TAXCH</name>